<sequence length="122" mass="12217">MWSNVRMVAILLLGIAVYEGGRSLSGSSSDPSLLIGSLGVFCAVASLGWLAFGASGPGKVGLGFLAAAGMGVAIGAASMEGDFARRIAVILCMSALPLSIAGASLEVRRRRQAGNGGRPPTP</sequence>
<dbReference type="KEGG" id="scu:SCE1572_50805"/>
<evidence type="ECO:0000313" key="3">
    <source>
        <dbReference type="Proteomes" id="UP000014803"/>
    </source>
</evidence>
<protein>
    <submittedName>
        <fullName evidence="2">Uncharacterized protein</fullName>
    </submittedName>
</protein>
<keyword evidence="1" id="KW-0812">Transmembrane</keyword>
<evidence type="ECO:0000313" key="2">
    <source>
        <dbReference type="EMBL" id="AGP42077.1"/>
    </source>
</evidence>
<feature type="transmembrane region" description="Helical" evidence="1">
    <location>
        <begin position="83"/>
        <end position="105"/>
    </location>
</feature>
<gene>
    <name evidence="2" type="ORF">SCE1572_50805</name>
</gene>
<keyword evidence="1" id="KW-1133">Transmembrane helix</keyword>
<dbReference type="Proteomes" id="UP000014803">
    <property type="component" value="Chromosome"/>
</dbReference>
<name>S4Y999_SORCE</name>
<feature type="transmembrane region" description="Helical" evidence="1">
    <location>
        <begin position="33"/>
        <end position="53"/>
    </location>
</feature>
<dbReference type="AlphaFoldDB" id="S4Y999"/>
<evidence type="ECO:0000256" key="1">
    <source>
        <dbReference type="SAM" id="Phobius"/>
    </source>
</evidence>
<proteinExistence type="predicted"/>
<dbReference type="HOGENOM" id="CLU_2025233_0_0_7"/>
<keyword evidence="1" id="KW-0472">Membrane</keyword>
<feature type="transmembrane region" description="Helical" evidence="1">
    <location>
        <begin position="60"/>
        <end position="77"/>
    </location>
</feature>
<reference evidence="2 3" key="1">
    <citation type="journal article" date="2013" name="Sci. Rep.">
        <title>Extraordinary expansion of a Sorangium cellulosum genome from an alkaline milieu.</title>
        <authorList>
            <person name="Han K."/>
            <person name="Li Z.F."/>
            <person name="Peng R."/>
            <person name="Zhu L.P."/>
            <person name="Zhou T."/>
            <person name="Wang L.G."/>
            <person name="Li S.G."/>
            <person name="Zhang X.B."/>
            <person name="Hu W."/>
            <person name="Wu Z.H."/>
            <person name="Qin N."/>
            <person name="Li Y.Z."/>
        </authorList>
    </citation>
    <scope>NUCLEOTIDE SEQUENCE [LARGE SCALE GENOMIC DNA]</scope>
    <source>
        <strain evidence="2 3">So0157-2</strain>
    </source>
</reference>
<organism evidence="2 3">
    <name type="scientific">Sorangium cellulosum So0157-2</name>
    <dbReference type="NCBI Taxonomy" id="1254432"/>
    <lineage>
        <taxon>Bacteria</taxon>
        <taxon>Pseudomonadati</taxon>
        <taxon>Myxococcota</taxon>
        <taxon>Polyangia</taxon>
        <taxon>Polyangiales</taxon>
        <taxon>Polyangiaceae</taxon>
        <taxon>Sorangium</taxon>
    </lineage>
</organism>
<dbReference type="PATRIC" id="fig|1254432.3.peg.11455"/>
<accession>S4Y999</accession>
<dbReference type="EMBL" id="CP003969">
    <property type="protein sequence ID" value="AGP42077.1"/>
    <property type="molecule type" value="Genomic_DNA"/>
</dbReference>